<evidence type="ECO:0000256" key="2">
    <source>
        <dbReference type="ARBA" id="ARBA00013064"/>
    </source>
</evidence>
<protein>
    <recommendedName>
        <fullName evidence="2">protein-tyrosine-phosphatase</fullName>
        <ecNumber evidence="2">3.1.3.48</ecNumber>
    </recommendedName>
</protein>
<dbReference type="UniPathway" id="UPA00934"/>
<evidence type="ECO:0000256" key="5">
    <source>
        <dbReference type="ARBA" id="ARBA00051722"/>
    </source>
</evidence>
<evidence type="ECO:0000313" key="6">
    <source>
        <dbReference type="EMBL" id="SHJ49295.1"/>
    </source>
</evidence>
<keyword evidence="3" id="KW-0378">Hydrolase</keyword>
<accession>A0A1M6JRB8</accession>
<dbReference type="STRING" id="1121322.SAMN02745136_00178"/>
<dbReference type="GO" id="GO:0030145">
    <property type="term" value="F:manganese ion binding"/>
    <property type="evidence" value="ECO:0007669"/>
    <property type="project" value="InterPro"/>
</dbReference>
<reference evidence="6 7" key="1">
    <citation type="submission" date="2016-11" db="EMBL/GenBank/DDBJ databases">
        <authorList>
            <person name="Jaros S."/>
            <person name="Januszkiewicz K."/>
            <person name="Wedrychowicz H."/>
        </authorList>
    </citation>
    <scope>NUCLEOTIDE SEQUENCE [LARGE SCALE GENOMIC DNA]</scope>
    <source>
        <strain evidence="6 7">DSM 15929</strain>
    </source>
</reference>
<evidence type="ECO:0000256" key="4">
    <source>
        <dbReference type="ARBA" id="ARBA00022912"/>
    </source>
</evidence>
<sequence>MIDMHTHILPGIDDGAFSSEEAIMLTEYLYHQKVTTAVCTPHFYPMETTLEEFVKKRSNAMEAVSHSKIHLVAASETYLHRFLFNNRDLKPLCIENTSYLLLELPDMKAWNNEYMEELDRIIGYYNINPIIAHIDRYKPLMKSRKLLRKLKDMGCLLQMNTSAITGSETKRKALSLIKEGYVDLLGSDCHNISYRPPVIGEARRIILHKLGEDTWDRLMHNANRVVHSNANNKKSEHAE</sequence>
<dbReference type="PIRSF" id="PIRSF016557">
    <property type="entry name" value="Caps_synth_CpsB"/>
    <property type="match status" value="1"/>
</dbReference>
<evidence type="ECO:0000256" key="1">
    <source>
        <dbReference type="ARBA" id="ARBA00005750"/>
    </source>
</evidence>
<evidence type="ECO:0000256" key="3">
    <source>
        <dbReference type="ARBA" id="ARBA00022801"/>
    </source>
</evidence>
<dbReference type="OrthoDB" id="9788539at2"/>
<gene>
    <name evidence="6" type="ORF">SAMN02745136_00178</name>
</gene>
<organism evidence="6 7">
    <name type="scientific">Anaerocolumna jejuensis DSM 15929</name>
    <dbReference type="NCBI Taxonomy" id="1121322"/>
    <lineage>
        <taxon>Bacteria</taxon>
        <taxon>Bacillati</taxon>
        <taxon>Bacillota</taxon>
        <taxon>Clostridia</taxon>
        <taxon>Lachnospirales</taxon>
        <taxon>Lachnospiraceae</taxon>
        <taxon>Anaerocolumna</taxon>
    </lineage>
</organism>
<name>A0A1M6JRB8_9FIRM</name>
<comment type="catalytic activity">
    <reaction evidence="5">
        <text>O-phospho-L-tyrosyl-[protein] + H2O = L-tyrosyl-[protein] + phosphate</text>
        <dbReference type="Rhea" id="RHEA:10684"/>
        <dbReference type="Rhea" id="RHEA-COMP:10136"/>
        <dbReference type="Rhea" id="RHEA-COMP:20101"/>
        <dbReference type="ChEBI" id="CHEBI:15377"/>
        <dbReference type="ChEBI" id="CHEBI:43474"/>
        <dbReference type="ChEBI" id="CHEBI:46858"/>
        <dbReference type="ChEBI" id="CHEBI:61978"/>
        <dbReference type="EC" id="3.1.3.48"/>
    </reaction>
</comment>
<dbReference type="SUPFAM" id="SSF51556">
    <property type="entry name" value="Metallo-dependent hydrolases"/>
    <property type="match status" value="1"/>
</dbReference>
<dbReference type="Pfam" id="PF19567">
    <property type="entry name" value="CpsB_CapC"/>
    <property type="match status" value="1"/>
</dbReference>
<dbReference type="EC" id="3.1.3.48" evidence="2"/>
<evidence type="ECO:0000313" key="7">
    <source>
        <dbReference type="Proteomes" id="UP000184386"/>
    </source>
</evidence>
<dbReference type="Gene3D" id="3.20.20.140">
    <property type="entry name" value="Metal-dependent hydrolases"/>
    <property type="match status" value="1"/>
</dbReference>
<dbReference type="GO" id="GO:0004725">
    <property type="term" value="F:protein tyrosine phosphatase activity"/>
    <property type="evidence" value="ECO:0007669"/>
    <property type="project" value="UniProtKB-EC"/>
</dbReference>
<dbReference type="EMBL" id="FRAC01000006">
    <property type="protein sequence ID" value="SHJ49295.1"/>
    <property type="molecule type" value="Genomic_DNA"/>
</dbReference>
<dbReference type="InterPro" id="IPR032466">
    <property type="entry name" value="Metal_Hydrolase"/>
</dbReference>
<comment type="similarity">
    <text evidence="1">Belongs to the metallo-dependent hydrolases superfamily. CpsB/CapC family.</text>
</comment>
<keyword evidence="4" id="KW-0904">Protein phosphatase</keyword>
<dbReference type="AlphaFoldDB" id="A0A1M6JRB8"/>
<dbReference type="GO" id="GO:0045227">
    <property type="term" value="P:capsule polysaccharide biosynthetic process"/>
    <property type="evidence" value="ECO:0007669"/>
    <property type="project" value="UniProtKB-UniPathway"/>
</dbReference>
<dbReference type="RefSeq" id="WP_073271940.1">
    <property type="nucleotide sequence ID" value="NZ_FRAC01000006.1"/>
</dbReference>
<proteinExistence type="inferred from homology"/>
<dbReference type="Proteomes" id="UP000184386">
    <property type="component" value="Unassembled WGS sequence"/>
</dbReference>
<dbReference type="PANTHER" id="PTHR39181:SF1">
    <property type="entry name" value="TYROSINE-PROTEIN PHOSPHATASE YWQE"/>
    <property type="match status" value="1"/>
</dbReference>
<keyword evidence="7" id="KW-1185">Reference proteome</keyword>
<dbReference type="PANTHER" id="PTHR39181">
    <property type="entry name" value="TYROSINE-PROTEIN PHOSPHATASE YWQE"/>
    <property type="match status" value="1"/>
</dbReference>
<dbReference type="InterPro" id="IPR016667">
    <property type="entry name" value="Caps_polysacc_synth_CpsB/CapC"/>
</dbReference>